<feature type="region of interest" description="Disordered" evidence="1">
    <location>
        <begin position="1"/>
        <end position="172"/>
    </location>
</feature>
<reference evidence="2" key="2">
    <citation type="submission" date="2023-05" db="EMBL/GenBank/DDBJ databases">
        <authorList>
            <person name="Fouks B."/>
        </authorList>
    </citation>
    <scope>NUCLEOTIDE SEQUENCE</scope>
    <source>
        <strain evidence="2">Stay&amp;Tobe</strain>
        <tissue evidence="2">Testes</tissue>
    </source>
</reference>
<comment type="caution">
    <text evidence="2">The sequence shown here is derived from an EMBL/GenBank/DDBJ whole genome shotgun (WGS) entry which is preliminary data.</text>
</comment>
<protein>
    <submittedName>
        <fullName evidence="2">Uncharacterized protein</fullName>
    </submittedName>
</protein>
<feature type="compositionally biased region" description="Basic and acidic residues" evidence="1">
    <location>
        <begin position="89"/>
        <end position="108"/>
    </location>
</feature>
<gene>
    <name evidence="2" type="ORF">L9F63_001813</name>
</gene>
<feature type="compositionally biased region" description="Low complexity" evidence="1">
    <location>
        <begin position="115"/>
        <end position="129"/>
    </location>
</feature>
<evidence type="ECO:0000256" key="1">
    <source>
        <dbReference type="SAM" id="MobiDB-lite"/>
    </source>
</evidence>
<accession>A0AAD8A574</accession>
<evidence type="ECO:0000313" key="3">
    <source>
        <dbReference type="Proteomes" id="UP001233999"/>
    </source>
</evidence>
<dbReference type="Proteomes" id="UP001233999">
    <property type="component" value="Unassembled WGS sequence"/>
</dbReference>
<sequence>MSTTETNTTEEKSEDKKEIEDEEREKMLNEENRRTEDEQKPPEVVIKPMRREEGEIEKMRKALEESEKESGKKKIPIGGIKMPGFLRSRSREKTREGELDVEEGKDLLQEPPCVAATVNATETTETEQTPPSKGSRLPSLKLANPFSRKKDRSFTESDDEEAGSGEEDRGKKARLLEAIRLPLVSVFPRSKLKSAKDPEIGQAGLASMETLDDSLGEKTEKMTNGDDGMESVKLDMELAFCIPGRQCPLALYLSSRPLFC</sequence>
<proteinExistence type="predicted"/>
<name>A0AAD8A574_DIPPU</name>
<keyword evidence="3" id="KW-1185">Reference proteome</keyword>
<dbReference type="EMBL" id="JASPKZ010003861">
    <property type="protein sequence ID" value="KAJ9591668.1"/>
    <property type="molecule type" value="Genomic_DNA"/>
</dbReference>
<dbReference type="AlphaFoldDB" id="A0AAD8A574"/>
<feature type="compositionally biased region" description="Basic and acidic residues" evidence="1">
    <location>
        <begin position="49"/>
        <end position="72"/>
    </location>
</feature>
<organism evidence="2 3">
    <name type="scientific">Diploptera punctata</name>
    <name type="common">Pacific beetle cockroach</name>
    <dbReference type="NCBI Taxonomy" id="6984"/>
    <lineage>
        <taxon>Eukaryota</taxon>
        <taxon>Metazoa</taxon>
        <taxon>Ecdysozoa</taxon>
        <taxon>Arthropoda</taxon>
        <taxon>Hexapoda</taxon>
        <taxon>Insecta</taxon>
        <taxon>Pterygota</taxon>
        <taxon>Neoptera</taxon>
        <taxon>Polyneoptera</taxon>
        <taxon>Dictyoptera</taxon>
        <taxon>Blattodea</taxon>
        <taxon>Blaberoidea</taxon>
        <taxon>Blaberidae</taxon>
        <taxon>Diplopterinae</taxon>
        <taxon>Diploptera</taxon>
    </lineage>
</organism>
<feature type="non-terminal residue" evidence="2">
    <location>
        <position position="260"/>
    </location>
</feature>
<feature type="compositionally biased region" description="Basic and acidic residues" evidence="1">
    <location>
        <begin position="9"/>
        <end position="41"/>
    </location>
</feature>
<feature type="compositionally biased region" description="Acidic residues" evidence="1">
    <location>
        <begin position="156"/>
        <end position="165"/>
    </location>
</feature>
<evidence type="ECO:0000313" key="2">
    <source>
        <dbReference type="EMBL" id="KAJ9591668.1"/>
    </source>
</evidence>
<reference evidence="2" key="1">
    <citation type="journal article" date="2023" name="IScience">
        <title>Live-bearing cockroach genome reveals convergent evolutionary mechanisms linked to viviparity in insects and beyond.</title>
        <authorList>
            <person name="Fouks B."/>
            <person name="Harrison M.C."/>
            <person name="Mikhailova A.A."/>
            <person name="Marchal E."/>
            <person name="English S."/>
            <person name="Carruthers M."/>
            <person name="Jennings E.C."/>
            <person name="Chiamaka E.L."/>
            <person name="Frigard R.A."/>
            <person name="Pippel M."/>
            <person name="Attardo G.M."/>
            <person name="Benoit J.B."/>
            <person name="Bornberg-Bauer E."/>
            <person name="Tobe S.S."/>
        </authorList>
    </citation>
    <scope>NUCLEOTIDE SEQUENCE</scope>
    <source>
        <strain evidence="2">Stay&amp;Tobe</strain>
    </source>
</reference>